<gene>
    <name evidence="1" type="ORF">EV702DRAFT_1276851</name>
</gene>
<dbReference type="AlphaFoldDB" id="A0A9P7D4G6"/>
<accession>A0A9P7D4G6</accession>
<dbReference type="Proteomes" id="UP000714275">
    <property type="component" value="Unassembled WGS sequence"/>
</dbReference>
<sequence length="87" mass="9524">MAAMVAKNVAVHEPSKQTHAVLLYWRLPDEWADVLHSWISDPPIPSPLSGIPTPLLRQAIAVLTRSNRAQIISIADGEGVRFSVSTK</sequence>
<name>A0A9P7D4G6_9AGAM</name>
<proteinExistence type="predicted"/>
<evidence type="ECO:0000313" key="1">
    <source>
        <dbReference type="EMBL" id="KAG1779925.1"/>
    </source>
</evidence>
<reference evidence="1" key="1">
    <citation type="journal article" date="2020" name="New Phytol.">
        <title>Comparative genomics reveals dynamic genome evolution in host specialist ectomycorrhizal fungi.</title>
        <authorList>
            <person name="Lofgren L.A."/>
            <person name="Nguyen N.H."/>
            <person name="Vilgalys R."/>
            <person name="Ruytinx J."/>
            <person name="Liao H.L."/>
            <person name="Branco S."/>
            <person name="Kuo A."/>
            <person name="LaButti K."/>
            <person name="Lipzen A."/>
            <person name="Andreopoulos W."/>
            <person name="Pangilinan J."/>
            <person name="Riley R."/>
            <person name="Hundley H."/>
            <person name="Na H."/>
            <person name="Barry K."/>
            <person name="Grigoriev I.V."/>
            <person name="Stajich J.E."/>
            <person name="Kennedy P.G."/>
        </authorList>
    </citation>
    <scope>NUCLEOTIDE SEQUENCE</scope>
    <source>
        <strain evidence="1">DOB743</strain>
    </source>
</reference>
<dbReference type="InterPro" id="IPR036388">
    <property type="entry name" value="WH-like_DNA-bd_sf"/>
</dbReference>
<keyword evidence="2" id="KW-1185">Reference proteome</keyword>
<dbReference type="OrthoDB" id="245150at2759"/>
<evidence type="ECO:0000313" key="2">
    <source>
        <dbReference type="Proteomes" id="UP000714275"/>
    </source>
</evidence>
<organism evidence="1 2">
    <name type="scientific">Suillus placidus</name>
    <dbReference type="NCBI Taxonomy" id="48579"/>
    <lineage>
        <taxon>Eukaryota</taxon>
        <taxon>Fungi</taxon>
        <taxon>Dikarya</taxon>
        <taxon>Basidiomycota</taxon>
        <taxon>Agaricomycotina</taxon>
        <taxon>Agaricomycetes</taxon>
        <taxon>Agaricomycetidae</taxon>
        <taxon>Boletales</taxon>
        <taxon>Suillineae</taxon>
        <taxon>Suillaceae</taxon>
        <taxon>Suillus</taxon>
    </lineage>
</organism>
<dbReference type="EMBL" id="JABBWD010000010">
    <property type="protein sequence ID" value="KAG1779925.1"/>
    <property type="molecule type" value="Genomic_DNA"/>
</dbReference>
<protein>
    <submittedName>
        <fullName evidence="1">Uncharacterized protein</fullName>
    </submittedName>
</protein>
<dbReference type="Gene3D" id="1.10.10.10">
    <property type="entry name" value="Winged helix-like DNA-binding domain superfamily/Winged helix DNA-binding domain"/>
    <property type="match status" value="1"/>
</dbReference>
<dbReference type="InterPro" id="IPR036390">
    <property type="entry name" value="WH_DNA-bd_sf"/>
</dbReference>
<comment type="caution">
    <text evidence="1">The sequence shown here is derived from an EMBL/GenBank/DDBJ whole genome shotgun (WGS) entry which is preliminary data.</text>
</comment>
<dbReference type="SUPFAM" id="SSF46785">
    <property type="entry name" value="Winged helix' DNA-binding domain"/>
    <property type="match status" value="1"/>
</dbReference>